<evidence type="ECO:0000313" key="11">
    <source>
        <dbReference type="Proteomes" id="UP000735302"/>
    </source>
</evidence>
<keyword evidence="5 7" id="KW-0408">Iron</keyword>
<dbReference type="AlphaFoldDB" id="A0AAV4DZL5"/>
<protein>
    <submittedName>
        <fullName evidence="10">Cytochrome p450 2c8</fullName>
    </submittedName>
</protein>
<keyword evidence="7 8" id="KW-0349">Heme</keyword>
<dbReference type="Proteomes" id="UP000735302">
    <property type="component" value="Unassembled WGS sequence"/>
</dbReference>
<comment type="cofactor">
    <cofactor evidence="1 7">
        <name>heme</name>
        <dbReference type="ChEBI" id="CHEBI:30413"/>
    </cofactor>
</comment>
<accession>A0AAV4DZL5</accession>
<dbReference type="InterPro" id="IPR050182">
    <property type="entry name" value="Cytochrome_P450_fam2"/>
</dbReference>
<dbReference type="Pfam" id="PF00067">
    <property type="entry name" value="p450"/>
    <property type="match status" value="1"/>
</dbReference>
<keyword evidence="4 8" id="KW-0560">Oxidoreductase</keyword>
<dbReference type="EMBL" id="BLXT01008494">
    <property type="protein sequence ID" value="GFO49659.1"/>
    <property type="molecule type" value="Genomic_DNA"/>
</dbReference>
<keyword evidence="9" id="KW-0472">Membrane</keyword>
<keyword evidence="11" id="KW-1185">Reference proteome</keyword>
<dbReference type="PANTHER" id="PTHR24300:SF403">
    <property type="entry name" value="CYTOCHROME P450 306A1"/>
    <property type="match status" value="1"/>
</dbReference>
<dbReference type="GO" id="GO:0006805">
    <property type="term" value="P:xenobiotic metabolic process"/>
    <property type="evidence" value="ECO:0007669"/>
    <property type="project" value="TreeGrafter"/>
</dbReference>
<name>A0AAV4DZL5_9GAST</name>
<gene>
    <name evidence="10" type="ORF">PoB_007616400</name>
</gene>
<feature type="transmembrane region" description="Helical" evidence="9">
    <location>
        <begin position="6"/>
        <end position="27"/>
    </location>
</feature>
<dbReference type="Gene3D" id="1.10.630.10">
    <property type="entry name" value="Cytochrome P450"/>
    <property type="match status" value="1"/>
</dbReference>
<dbReference type="PRINTS" id="PR00463">
    <property type="entry name" value="EP450I"/>
</dbReference>
<evidence type="ECO:0000256" key="2">
    <source>
        <dbReference type="ARBA" id="ARBA00010617"/>
    </source>
</evidence>
<organism evidence="10 11">
    <name type="scientific">Plakobranchus ocellatus</name>
    <dbReference type="NCBI Taxonomy" id="259542"/>
    <lineage>
        <taxon>Eukaryota</taxon>
        <taxon>Metazoa</taxon>
        <taxon>Spiralia</taxon>
        <taxon>Lophotrochozoa</taxon>
        <taxon>Mollusca</taxon>
        <taxon>Gastropoda</taxon>
        <taxon>Heterobranchia</taxon>
        <taxon>Euthyneura</taxon>
        <taxon>Panpulmonata</taxon>
        <taxon>Sacoglossa</taxon>
        <taxon>Placobranchoidea</taxon>
        <taxon>Plakobranchidae</taxon>
        <taxon>Plakobranchus</taxon>
    </lineage>
</organism>
<evidence type="ECO:0000256" key="9">
    <source>
        <dbReference type="SAM" id="Phobius"/>
    </source>
</evidence>
<dbReference type="GO" id="GO:0016712">
    <property type="term" value="F:oxidoreductase activity, acting on paired donors, with incorporation or reduction of molecular oxygen, reduced flavin or flavoprotein as one donor, and incorporation of one atom of oxygen"/>
    <property type="evidence" value="ECO:0007669"/>
    <property type="project" value="TreeGrafter"/>
</dbReference>
<comment type="caution">
    <text evidence="10">The sequence shown here is derived from an EMBL/GenBank/DDBJ whole genome shotgun (WGS) entry which is preliminary data.</text>
</comment>
<keyword evidence="9" id="KW-0812">Transmembrane</keyword>
<sequence length="507" mass="57611">MDGLAHSFGVTSALMAVVIGTLGYWAWSKLKPKYNGHNIPPFPAKKSFPLGHLRAWAKKSELENVAEFREKAGDIFSLDLAGRLLVVVSGYDAVKELMVNRWTEAPDRPTNPVNYVLDEVDVGILHAKGERWKEERATALTILRSFGMGKNILAEKIQEEFEIFMEIIASFKGQPVDAKLLVNVSIANIICSIMVGKRFDHDDPYFLKLMQNLNYSFQRGPSFSLTAFVAIARHLPFDPFGIKTWIENVLALRKDFSEPQINEAKKQFAKGEARTCYITSYLVRMHREKEKNASSLLDEENLVATIRGLFVAGTETASTTIYWCVLLCLHHPEVQDKVYEEMALKIGVGRRVTIHDRPNLPYLDAVIRETQRYASVIPLLPRKVIKTFKMNGYTIPKDTLILANMYSCHNDAKTWGDPEKFRPERFLGAKGNLINLEELVPFGLGKRSCPGEALAKMELFIFMASLFQRFRFEPEKSYGELPPIGRNFSFVLSPENYKVRFVDRATV</sequence>
<dbReference type="GO" id="GO:0008395">
    <property type="term" value="F:steroid hydroxylase activity"/>
    <property type="evidence" value="ECO:0007669"/>
    <property type="project" value="TreeGrafter"/>
</dbReference>
<proteinExistence type="inferred from homology"/>
<evidence type="ECO:0000256" key="7">
    <source>
        <dbReference type="PIRSR" id="PIRSR602401-1"/>
    </source>
</evidence>
<keyword evidence="6 8" id="KW-0503">Monooxygenase</keyword>
<dbReference type="GO" id="GO:0020037">
    <property type="term" value="F:heme binding"/>
    <property type="evidence" value="ECO:0007669"/>
    <property type="project" value="InterPro"/>
</dbReference>
<evidence type="ECO:0000313" key="10">
    <source>
        <dbReference type="EMBL" id="GFO49659.1"/>
    </source>
</evidence>
<dbReference type="GO" id="GO:0006082">
    <property type="term" value="P:organic acid metabolic process"/>
    <property type="evidence" value="ECO:0007669"/>
    <property type="project" value="TreeGrafter"/>
</dbReference>
<comment type="similarity">
    <text evidence="2 8">Belongs to the cytochrome P450 family.</text>
</comment>
<evidence type="ECO:0000256" key="3">
    <source>
        <dbReference type="ARBA" id="ARBA00022723"/>
    </source>
</evidence>
<evidence type="ECO:0000256" key="6">
    <source>
        <dbReference type="ARBA" id="ARBA00023033"/>
    </source>
</evidence>
<dbReference type="GO" id="GO:0005506">
    <property type="term" value="F:iron ion binding"/>
    <property type="evidence" value="ECO:0007669"/>
    <property type="project" value="InterPro"/>
</dbReference>
<dbReference type="InterPro" id="IPR002401">
    <property type="entry name" value="Cyt_P450_E_grp-I"/>
</dbReference>
<feature type="binding site" description="axial binding residue" evidence="7">
    <location>
        <position position="449"/>
    </location>
    <ligand>
        <name>heme</name>
        <dbReference type="ChEBI" id="CHEBI:30413"/>
    </ligand>
    <ligandPart>
        <name>Fe</name>
        <dbReference type="ChEBI" id="CHEBI:18248"/>
    </ligandPart>
</feature>
<evidence type="ECO:0000256" key="1">
    <source>
        <dbReference type="ARBA" id="ARBA00001971"/>
    </source>
</evidence>
<evidence type="ECO:0000256" key="5">
    <source>
        <dbReference type="ARBA" id="ARBA00023004"/>
    </source>
</evidence>
<dbReference type="SUPFAM" id="SSF48264">
    <property type="entry name" value="Cytochrome P450"/>
    <property type="match status" value="1"/>
</dbReference>
<keyword evidence="9" id="KW-1133">Transmembrane helix</keyword>
<dbReference type="PANTHER" id="PTHR24300">
    <property type="entry name" value="CYTOCHROME P450 508A4-RELATED"/>
    <property type="match status" value="1"/>
</dbReference>
<dbReference type="PRINTS" id="PR00385">
    <property type="entry name" value="P450"/>
</dbReference>
<dbReference type="InterPro" id="IPR036396">
    <property type="entry name" value="Cyt_P450_sf"/>
</dbReference>
<reference evidence="10 11" key="1">
    <citation type="journal article" date="2021" name="Elife">
        <title>Chloroplast acquisition without the gene transfer in kleptoplastic sea slugs, Plakobranchus ocellatus.</title>
        <authorList>
            <person name="Maeda T."/>
            <person name="Takahashi S."/>
            <person name="Yoshida T."/>
            <person name="Shimamura S."/>
            <person name="Takaki Y."/>
            <person name="Nagai Y."/>
            <person name="Toyoda A."/>
            <person name="Suzuki Y."/>
            <person name="Arimoto A."/>
            <person name="Ishii H."/>
            <person name="Satoh N."/>
            <person name="Nishiyama T."/>
            <person name="Hasebe M."/>
            <person name="Maruyama T."/>
            <person name="Minagawa J."/>
            <person name="Obokata J."/>
            <person name="Shigenobu S."/>
        </authorList>
    </citation>
    <scope>NUCLEOTIDE SEQUENCE [LARGE SCALE GENOMIC DNA]</scope>
</reference>
<keyword evidence="3 7" id="KW-0479">Metal-binding</keyword>
<evidence type="ECO:0000256" key="8">
    <source>
        <dbReference type="RuleBase" id="RU000461"/>
    </source>
</evidence>
<dbReference type="InterPro" id="IPR017972">
    <property type="entry name" value="Cyt_P450_CS"/>
</dbReference>
<dbReference type="InterPro" id="IPR001128">
    <property type="entry name" value="Cyt_P450"/>
</dbReference>
<dbReference type="FunFam" id="1.10.630.10:FF:000036">
    <property type="entry name" value="CYtochrome P450 family"/>
    <property type="match status" value="1"/>
</dbReference>
<dbReference type="GO" id="GO:0005737">
    <property type="term" value="C:cytoplasm"/>
    <property type="evidence" value="ECO:0007669"/>
    <property type="project" value="TreeGrafter"/>
</dbReference>
<dbReference type="PROSITE" id="PS00086">
    <property type="entry name" value="CYTOCHROME_P450"/>
    <property type="match status" value="1"/>
</dbReference>
<evidence type="ECO:0000256" key="4">
    <source>
        <dbReference type="ARBA" id="ARBA00023002"/>
    </source>
</evidence>